<evidence type="ECO:0000259" key="4">
    <source>
        <dbReference type="Pfam" id="PF02954"/>
    </source>
</evidence>
<gene>
    <name evidence="5" type="ordered locus">Marme_3092</name>
</gene>
<dbReference type="HOGENOM" id="CLU_158040_3_1_6"/>
<dbReference type="Pfam" id="PF02954">
    <property type="entry name" value="HTH_8"/>
    <property type="match status" value="1"/>
</dbReference>
<protein>
    <recommendedName>
        <fullName evidence="3">Putative Fis-like DNA-binding protein</fullName>
    </recommendedName>
</protein>
<dbReference type="PRINTS" id="PR01590">
    <property type="entry name" value="HTHFIS"/>
</dbReference>
<feature type="domain" description="DNA binding HTH" evidence="4">
    <location>
        <begin position="76"/>
        <end position="116"/>
    </location>
</feature>
<dbReference type="eggNOG" id="COG2901">
    <property type="taxonomic scope" value="Bacteria"/>
</dbReference>
<dbReference type="Gene3D" id="1.10.10.60">
    <property type="entry name" value="Homeodomain-like"/>
    <property type="match status" value="1"/>
</dbReference>
<accession>F2K2D1</accession>
<dbReference type="Proteomes" id="UP000001062">
    <property type="component" value="Chromosome"/>
</dbReference>
<dbReference type="InterPro" id="IPR050207">
    <property type="entry name" value="Trans_regulatory_Fis"/>
</dbReference>
<dbReference type="AlphaFoldDB" id="F2K2D1"/>
<dbReference type="InterPro" id="IPR009057">
    <property type="entry name" value="Homeodomain-like_sf"/>
</dbReference>
<dbReference type="InterPro" id="IPR002197">
    <property type="entry name" value="HTH_Fis"/>
</dbReference>
<evidence type="ECO:0000313" key="6">
    <source>
        <dbReference type="Proteomes" id="UP000001062"/>
    </source>
</evidence>
<dbReference type="GO" id="GO:0043565">
    <property type="term" value="F:sequence-specific DNA binding"/>
    <property type="evidence" value="ECO:0007669"/>
    <property type="project" value="InterPro"/>
</dbReference>
<dbReference type="SUPFAM" id="SSF46689">
    <property type="entry name" value="Homeodomain-like"/>
    <property type="match status" value="1"/>
</dbReference>
<dbReference type="PANTHER" id="PTHR47918:SF1">
    <property type="entry name" value="DNA-BINDING PROTEIN FIS"/>
    <property type="match status" value="1"/>
</dbReference>
<dbReference type="STRING" id="717774.Marme_3092"/>
<dbReference type="KEGG" id="mme:Marme_3092"/>
<dbReference type="InterPro" id="IPR005412">
    <property type="entry name" value="Fis_DNA-bd"/>
</dbReference>
<dbReference type="GO" id="GO:0006355">
    <property type="term" value="P:regulation of DNA-templated transcription"/>
    <property type="evidence" value="ECO:0007669"/>
    <property type="project" value="InterPro"/>
</dbReference>
<dbReference type="PRINTS" id="PR01591">
    <property type="entry name" value="DNABINDNGFIS"/>
</dbReference>
<proteinExistence type="inferred from homology"/>
<dbReference type="PATRIC" id="fig|717774.3.peg.3182"/>
<dbReference type="PANTHER" id="PTHR47918">
    <property type="entry name" value="DNA-BINDING PROTEIN FIS"/>
    <property type="match status" value="1"/>
</dbReference>
<evidence type="ECO:0000313" key="5">
    <source>
        <dbReference type="EMBL" id="ADZ92311.1"/>
    </source>
</evidence>
<evidence type="ECO:0000256" key="3">
    <source>
        <dbReference type="ARBA" id="ARBA00029540"/>
    </source>
</evidence>
<reference evidence="5 6" key="1">
    <citation type="journal article" date="2012" name="Stand. Genomic Sci.">
        <title>Complete genome sequence of the melanogenic marine bacterium Marinomonas mediterranea type strain (MMB-1(T)).</title>
        <authorList>
            <person name="Lucas-Elio P."/>
            <person name="Goodwin L."/>
            <person name="Woyke T."/>
            <person name="Pitluck S."/>
            <person name="Nolan M."/>
            <person name="Kyrpides N.C."/>
            <person name="Detter J.C."/>
            <person name="Copeland A."/>
            <person name="Teshima H."/>
            <person name="Bruce D."/>
            <person name="Detter C."/>
            <person name="Tapia R."/>
            <person name="Han S."/>
            <person name="Land M.L."/>
            <person name="Ivanova N."/>
            <person name="Mikhailova N."/>
            <person name="Johnston A.W."/>
            <person name="Sanchez-Amat A."/>
        </authorList>
    </citation>
    <scope>NUCLEOTIDE SEQUENCE [LARGE SCALE GENOMIC DNA]</scope>
    <source>
        <strain evidence="6">ATCC 700492 / JCM 21426 / NBRC 103028 / MMB-1</strain>
    </source>
</reference>
<organism evidence="5 6">
    <name type="scientific">Marinomonas mediterranea (strain ATCC 700492 / JCM 21426 / NBRC 103028 / MMB-1)</name>
    <dbReference type="NCBI Taxonomy" id="717774"/>
    <lineage>
        <taxon>Bacteria</taxon>
        <taxon>Pseudomonadati</taxon>
        <taxon>Pseudomonadota</taxon>
        <taxon>Gammaproteobacteria</taxon>
        <taxon>Oceanospirillales</taxon>
        <taxon>Oceanospirillaceae</taxon>
        <taxon>Marinomonas</taxon>
    </lineage>
</organism>
<name>F2K2D1_MARM1</name>
<keyword evidence="2" id="KW-0238">DNA-binding</keyword>
<dbReference type="NCBIfam" id="NF001659">
    <property type="entry name" value="PRK00430.1"/>
    <property type="match status" value="1"/>
</dbReference>
<sequence>MLHIELTRASCILVLTYIVGLNLKGYSVVEQTHTQTFQSASSEQSQTLRDNVEKALQNYFTHLDGQPVTDLYQLVLAEVEAPLLESVMNYTKDNQTKASTILGLNRGTLRKKLKQYGML</sequence>
<dbReference type="EMBL" id="CP002583">
    <property type="protein sequence ID" value="ADZ92311.1"/>
    <property type="molecule type" value="Genomic_DNA"/>
</dbReference>
<comment type="similarity">
    <text evidence="1">Belongs to the transcriptional regulatory Fis family.</text>
</comment>
<keyword evidence="6" id="KW-1185">Reference proteome</keyword>
<evidence type="ECO:0000256" key="2">
    <source>
        <dbReference type="ARBA" id="ARBA00023125"/>
    </source>
</evidence>
<evidence type="ECO:0000256" key="1">
    <source>
        <dbReference type="ARBA" id="ARBA00008559"/>
    </source>
</evidence>